<name>A0AAV6PI20_SOLSE</name>
<dbReference type="InterPro" id="IPR011598">
    <property type="entry name" value="bHLH_dom"/>
</dbReference>
<feature type="compositionally biased region" description="Low complexity" evidence="10">
    <location>
        <begin position="347"/>
        <end position="367"/>
    </location>
</feature>
<evidence type="ECO:0000256" key="2">
    <source>
        <dbReference type="ARBA" id="ARBA00022473"/>
    </source>
</evidence>
<dbReference type="InterPro" id="IPR050370">
    <property type="entry name" value="HES_HEY"/>
</dbReference>
<sequence length="427" mass="45985">MKRPCEDSSSAESDVDVDGDRNVYPGLMKVRMIRCGSSPTTTTTTQVMARKKRRGIIEKRRRDRINNSLSELRRLVPTAFEKQGSVKLEKAEILQMTVDHLKMLQLTAGKGNSAWTSKLKGTHLLWRSTGFSTGSAGFFIINIKIIRKKTASVNKYTGVHFVNDWSQLRVIGDKAGEAFGQSLVIVSSAPHFSPGSVDTDGFCFFFVCLCEGYFDTHALALDFLSLGFRECLTEVSRYLSAAEGVDSGGDPLRSRLLSHLASCASQRDAAAALTVASHAPQHHPHHHHHQPPPTFPHPLHPHHWAAALRHMPTATSYGLSGLPVLPNAGGGGAPQRPTELSQPSVTSSYPSHPDSTSSSSPASSSSSLVLPCGPAPLSTSLLSLSATSFPITLHGGFPLFPPSSSSSSSQTHNAKPYRPWGTEVGAF</sequence>
<keyword evidence="7" id="KW-0804">Transcription</keyword>
<evidence type="ECO:0000256" key="5">
    <source>
        <dbReference type="ARBA" id="ARBA00023015"/>
    </source>
</evidence>
<keyword evidence="5" id="KW-0805">Transcription regulation</keyword>
<dbReference type="PROSITE" id="PS51054">
    <property type="entry name" value="ORANGE"/>
    <property type="match status" value="1"/>
</dbReference>
<dbReference type="GO" id="GO:0046983">
    <property type="term" value="F:protein dimerization activity"/>
    <property type="evidence" value="ECO:0007669"/>
    <property type="project" value="InterPro"/>
</dbReference>
<dbReference type="PROSITE" id="PS50888">
    <property type="entry name" value="BHLH"/>
    <property type="match status" value="1"/>
</dbReference>
<dbReference type="GO" id="GO:0032502">
    <property type="term" value="P:developmental process"/>
    <property type="evidence" value="ECO:0007669"/>
    <property type="project" value="UniProtKB-ARBA"/>
</dbReference>
<evidence type="ECO:0000259" key="12">
    <source>
        <dbReference type="PROSITE" id="PS51054"/>
    </source>
</evidence>
<comment type="similarity">
    <text evidence="9">Belongs to the HEY family.</text>
</comment>
<dbReference type="EMBL" id="JAGKHQ010001162">
    <property type="protein sequence ID" value="KAG7460436.1"/>
    <property type="molecule type" value="Genomic_DNA"/>
</dbReference>
<keyword evidence="2" id="KW-0217">Developmental protein</keyword>
<evidence type="ECO:0000256" key="7">
    <source>
        <dbReference type="ARBA" id="ARBA00023163"/>
    </source>
</evidence>
<dbReference type="GO" id="GO:0003677">
    <property type="term" value="F:DNA binding"/>
    <property type="evidence" value="ECO:0007669"/>
    <property type="project" value="UniProtKB-KW"/>
</dbReference>
<evidence type="ECO:0000259" key="11">
    <source>
        <dbReference type="PROSITE" id="PS50888"/>
    </source>
</evidence>
<dbReference type="AlphaFoldDB" id="A0AAV6PI20"/>
<keyword evidence="14" id="KW-1185">Reference proteome</keyword>
<dbReference type="GO" id="GO:0005634">
    <property type="term" value="C:nucleus"/>
    <property type="evidence" value="ECO:0007669"/>
    <property type="project" value="UniProtKB-SubCell"/>
</dbReference>
<evidence type="ECO:0000256" key="3">
    <source>
        <dbReference type="ARBA" id="ARBA00022491"/>
    </source>
</evidence>
<evidence type="ECO:0000256" key="1">
    <source>
        <dbReference type="ARBA" id="ARBA00004123"/>
    </source>
</evidence>
<dbReference type="Proteomes" id="UP000693946">
    <property type="component" value="Unassembled WGS sequence"/>
</dbReference>
<organism evidence="13 14">
    <name type="scientific">Solea senegalensis</name>
    <name type="common">Senegalese sole</name>
    <dbReference type="NCBI Taxonomy" id="28829"/>
    <lineage>
        <taxon>Eukaryota</taxon>
        <taxon>Metazoa</taxon>
        <taxon>Chordata</taxon>
        <taxon>Craniata</taxon>
        <taxon>Vertebrata</taxon>
        <taxon>Euteleostomi</taxon>
        <taxon>Actinopterygii</taxon>
        <taxon>Neopterygii</taxon>
        <taxon>Teleostei</taxon>
        <taxon>Neoteleostei</taxon>
        <taxon>Acanthomorphata</taxon>
        <taxon>Carangaria</taxon>
        <taxon>Pleuronectiformes</taxon>
        <taxon>Pleuronectoidei</taxon>
        <taxon>Soleidae</taxon>
        <taxon>Solea</taxon>
    </lineage>
</organism>
<accession>A0AAV6PI20</accession>
<comment type="caution">
    <text evidence="13">The sequence shown here is derived from an EMBL/GenBank/DDBJ whole genome shotgun (WGS) entry which is preliminary data.</text>
</comment>
<keyword evidence="3" id="KW-0678">Repressor</keyword>
<feature type="region of interest" description="Disordered" evidence="10">
    <location>
        <begin position="326"/>
        <end position="369"/>
    </location>
</feature>
<feature type="region of interest" description="Disordered" evidence="10">
    <location>
        <begin position="276"/>
        <end position="301"/>
    </location>
</feature>
<keyword evidence="4" id="KW-0914">Notch signaling pathway</keyword>
<evidence type="ECO:0000313" key="13">
    <source>
        <dbReference type="EMBL" id="KAG7460436.1"/>
    </source>
</evidence>
<dbReference type="Pfam" id="PF00010">
    <property type="entry name" value="HLH"/>
    <property type="match status" value="1"/>
</dbReference>
<dbReference type="GO" id="GO:0006355">
    <property type="term" value="P:regulation of DNA-templated transcription"/>
    <property type="evidence" value="ECO:0007669"/>
    <property type="project" value="InterPro"/>
</dbReference>
<feature type="region of interest" description="Disordered" evidence="10">
    <location>
        <begin position="1"/>
        <end position="20"/>
    </location>
</feature>
<feature type="domain" description="Orange" evidence="12">
    <location>
        <begin position="227"/>
        <end position="260"/>
    </location>
</feature>
<protein>
    <submittedName>
        <fullName evidence="13">Hairy/enhancer-of-split related with YRPW motif protein 2</fullName>
    </submittedName>
</protein>
<reference evidence="13 14" key="1">
    <citation type="journal article" date="2021" name="Sci. Rep.">
        <title>Chromosome anchoring in Senegalese sole (Solea senegalensis) reveals sex-associated markers and genome rearrangements in flatfish.</title>
        <authorList>
            <person name="Guerrero-Cozar I."/>
            <person name="Gomez-Garrido J."/>
            <person name="Berbel C."/>
            <person name="Martinez-Blanch J.F."/>
            <person name="Alioto T."/>
            <person name="Claros M.G."/>
            <person name="Gagnaire P.A."/>
            <person name="Manchado M."/>
        </authorList>
    </citation>
    <scope>NUCLEOTIDE SEQUENCE [LARGE SCALE GENOMIC DNA]</scope>
    <source>
        <strain evidence="13">Sse05_10M</strain>
    </source>
</reference>
<gene>
    <name evidence="13" type="ORF">JOB18_024457</name>
</gene>
<feature type="domain" description="BHLH" evidence="11">
    <location>
        <begin position="49"/>
        <end position="104"/>
    </location>
</feature>
<proteinExistence type="inferred from homology"/>
<comment type="subcellular location">
    <subcellularLocation>
        <location evidence="1">Nucleus</location>
    </subcellularLocation>
</comment>
<keyword evidence="8" id="KW-0539">Nucleus</keyword>
<evidence type="ECO:0000256" key="8">
    <source>
        <dbReference type="ARBA" id="ARBA00023242"/>
    </source>
</evidence>
<dbReference type="GO" id="GO:0007219">
    <property type="term" value="P:Notch signaling pathway"/>
    <property type="evidence" value="ECO:0007669"/>
    <property type="project" value="UniProtKB-KW"/>
</dbReference>
<dbReference type="InterPro" id="IPR003650">
    <property type="entry name" value="Orange_dom"/>
</dbReference>
<evidence type="ECO:0000256" key="9">
    <source>
        <dbReference type="ARBA" id="ARBA00038262"/>
    </source>
</evidence>
<dbReference type="Pfam" id="PF07527">
    <property type="entry name" value="Hairy_orange"/>
    <property type="match status" value="1"/>
</dbReference>
<dbReference type="PANTHER" id="PTHR10985">
    <property type="entry name" value="BASIC HELIX-LOOP-HELIX TRANSCRIPTION FACTOR, HES-RELATED"/>
    <property type="match status" value="1"/>
</dbReference>
<evidence type="ECO:0000313" key="14">
    <source>
        <dbReference type="Proteomes" id="UP000693946"/>
    </source>
</evidence>
<keyword evidence="6" id="KW-0238">DNA-binding</keyword>
<dbReference type="SMART" id="SM00353">
    <property type="entry name" value="HLH"/>
    <property type="match status" value="1"/>
</dbReference>
<dbReference type="FunFam" id="4.10.280.10:FF:000012">
    <property type="entry name" value="hairy/enhancer-of-split related with YRPW motif protein 1"/>
    <property type="match status" value="1"/>
</dbReference>
<evidence type="ECO:0000256" key="6">
    <source>
        <dbReference type="ARBA" id="ARBA00023125"/>
    </source>
</evidence>
<feature type="region of interest" description="Disordered" evidence="10">
    <location>
        <begin position="402"/>
        <end position="427"/>
    </location>
</feature>
<feature type="compositionally biased region" description="Basic residues" evidence="10">
    <location>
        <begin position="280"/>
        <end position="290"/>
    </location>
</feature>
<evidence type="ECO:0000256" key="10">
    <source>
        <dbReference type="SAM" id="MobiDB-lite"/>
    </source>
</evidence>
<dbReference type="SMART" id="SM00511">
    <property type="entry name" value="ORANGE"/>
    <property type="match status" value="1"/>
</dbReference>
<evidence type="ECO:0000256" key="4">
    <source>
        <dbReference type="ARBA" id="ARBA00022976"/>
    </source>
</evidence>